<comment type="caution">
    <text evidence="1">The sequence shown here is derived from an EMBL/GenBank/DDBJ whole genome shotgun (WGS) entry which is preliminary data.</text>
</comment>
<evidence type="ECO:0000313" key="2">
    <source>
        <dbReference type="Proteomes" id="UP000600588"/>
    </source>
</evidence>
<dbReference type="NCBIfam" id="NF038133">
    <property type="entry name" value="choice_anch_L"/>
    <property type="match status" value="1"/>
</dbReference>
<reference evidence="1 2" key="1">
    <citation type="submission" date="2020-09" db="EMBL/GenBank/DDBJ databases">
        <title>TT11 complete genome.</title>
        <authorList>
            <person name="Wu Z."/>
        </authorList>
    </citation>
    <scope>NUCLEOTIDE SEQUENCE [LARGE SCALE GENOMIC DNA]</scope>
    <source>
        <strain evidence="1 2">TT11</strain>
    </source>
</reference>
<dbReference type="EMBL" id="JACVXB010000003">
    <property type="protein sequence ID" value="MBD0832061.1"/>
    <property type="molecule type" value="Genomic_DNA"/>
</dbReference>
<protein>
    <submittedName>
        <fullName evidence="1">T9SS type B sorting domain-containing protein</fullName>
    </submittedName>
</protein>
<sequence>MDKKTQTYLSLFFIVIGCQIVLSQQITIDNTVTETDLIENHLATGCVEISSVVSPVNGSTNGFSSFGSFDRGTTNFPLSSGIVISSGNAASGANNTISDDLSDGDLNWGTDPDILNVLGIDNTANATVVEFDFVAISDVIQFNYLMASEEYYANYQCDSDDGFAFLIRESTATTYQNIALVPGTNDPVTVRNIHEEVLNICGASNEAYFDDYNAGNTNYNGRTTVMTASANVIPNTRYHIKLLVFDYGGDGEFDTSVFIETNSFSTLSLGEDITTCANSTTLDANLNNPLATYQWFLDNNLIPNENGETLTATASGTYRVEATIPVGDSTCVEDDEIVVTLNTETPIDPVSDYTLCDANGDDVETFDLSTKDNDVASVIPFSNYSFTYHPSEADARANSNPILAPIQNTTNPHPIYVRIVDTDTGCPAYTFFNLIVNNLPIINTPSNLPVCDNDSNLDGFTAINLTQKDDEITGGDTNLVVTYHDSQINANSGSNPLNSTNYTNSSNPETVYVRVTNTQTGCANTTTLTIDVTLSPNVLRDTQYIDACDTDRDGNAIFDLTIREDDILQGLNGVTVTYHQSVADANSGTNPINDPNNFEYTNSTPEPGEATIYVRIEDDNTGCATVVPLEIHTNLLLTGTDTNEFALCDDGNGSGFINFDLYTVEGYIINDLPFPISVNFYENQADLDNGNNINKANPYPVSNTTPKTLLIQIYNTDTGCVENEDIVLRVNPILLFTPIDPLPFCDNDDDGVANIDLTLFDDEILNGNTNFFVTYFASEDDARQNIAPLPNPYPVNQSANIWARIQSTTTGCHTENNFTIEVVPAPTTSQPSDIIICDADQDGFSIVNLENTYSEIVSNPNNHDISFHTSLDDARTGSNAISSPSSYNANTQLLFIRIVETNANTSCPAIEALRIIVNTLPVIQDISNYKICVDSGTTSANFYLYEKDAEILNNQIGKEVFYFEDAAYNIPLNKYSAYNSSGSQTIYVRVENTSDPNCNATSSFQLELATNPEYNTGFTDFPPVCQSIHGDYTFNLEEKRQEFMQGSPDNLVINFYLSEADALNNANTALPDAFTYTERQGQFYVRIEKSENSCAVVEEISFVTFPTPYIESATIPAVCDSDYDGITTIDLETTSYNIENVRFSDVEISFYEDYDEDTMTLTNQIPDTQINTYPVTTSKTIYVKAEITQTTCFDVYALDLVVNLPPEVNTIDPIVFCDNTTSTYDLTLVDDMLVDNSNNITITYHNSQPDADTGANPLNKNYTYNNNNPTIFARIVNNTTGCFITQAFQLQINPNPIANTPPDLEDCDDDFDGFLEFDLTVNNAAILGNQNAADYTITYYNDMNDALDARNPLGDIHAAVNTEIVYARIEHNITECFDVTQFSIYVNPLPVIPLEDVEPLCINDLPQTFNADTGMAGDTYLWDTGETTPEIQLDKNDLGMHWVQVTTLNGCSFTRNFELIESEDATINFTTKVDFQDPNSITIDVSGIGNYVYILDGGEPQTSNVFNNVTFGLHQITIRDLNGCEDVITEVYVFDIPKFFTPNNDGVFDNWHVIGIEQLPGTIVYIYDRYGKLLKTLPHNSIGWDGTFNGNNMPSNDYWFVAKIMQDGNLNEIKGHFALKR</sequence>
<proteinExistence type="predicted"/>
<keyword evidence="2" id="KW-1185">Reference proteome</keyword>
<dbReference type="RefSeq" id="WP_188229855.1">
    <property type="nucleotide sequence ID" value="NZ_JACVXB010000003.1"/>
</dbReference>
<dbReference type="InterPro" id="IPR049804">
    <property type="entry name" value="Choice_anch_L"/>
</dbReference>
<name>A0A8J6Q2F1_9FLAO</name>
<dbReference type="NCBIfam" id="TIGR04131">
    <property type="entry name" value="Bac_Flav_CTERM"/>
    <property type="match status" value="1"/>
</dbReference>
<dbReference type="Proteomes" id="UP000600588">
    <property type="component" value="Unassembled WGS sequence"/>
</dbReference>
<evidence type="ECO:0000313" key="1">
    <source>
        <dbReference type="EMBL" id="MBD0832061.1"/>
    </source>
</evidence>
<gene>
    <name evidence="1" type="ORF">ICJ83_07950</name>
</gene>
<dbReference type="InterPro" id="IPR026341">
    <property type="entry name" value="T9SS_type_B"/>
</dbReference>
<accession>A0A8J6Q2F1</accession>
<dbReference type="Pfam" id="PF13585">
    <property type="entry name" value="CHU_C"/>
    <property type="match status" value="1"/>
</dbReference>
<organism evidence="1 2">
    <name type="scientific">Aestuariibaculum sediminum</name>
    <dbReference type="NCBI Taxonomy" id="2770637"/>
    <lineage>
        <taxon>Bacteria</taxon>
        <taxon>Pseudomonadati</taxon>
        <taxon>Bacteroidota</taxon>
        <taxon>Flavobacteriia</taxon>
        <taxon>Flavobacteriales</taxon>
        <taxon>Flavobacteriaceae</taxon>
    </lineage>
</organism>
<dbReference type="PROSITE" id="PS51257">
    <property type="entry name" value="PROKAR_LIPOPROTEIN"/>
    <property type="match status" value="1"/>
</dbReference>